<evidence type="ECO:0000259" key="1">
    <source>
        <dbReference type="PROSITE" id="PS50943"/>
    </source>
</evidence>
<dbReference type="EMBL" id="WSES01000019">
    <property type="protein sequence ID" value="MVW64532.1"/>
    <property type="molecule type" value="Genomic_DNA"/>
</dbReference>
<keyword evidence="3" id="KW-1185">Reference proteome</keyword>
<dbReference type="Gene3D" id="1.10.10.60">
    <property type="entry name" value="Homeodomain-like"/>
    <property type="match status" value="1"/>
</dbReference>
<organism evidence="2 3">
    <name type="scientific">Massilia cellulosiltytica</name>
    <dbReference type="NCBI Taxonomy" id="2683234"/>
    <lineage>
        <taxon>Bacteria</taxon>
        <taxon>Pseudomonadati</taxon>
        <taxon>Pseudomonadota</taxon>
        <taxon>Betaproteobacteria</taxon>
        <taxon>Burkholderiales</taxon>
        <taxon>Oxalobacteraceae</taxon>
        <taxon>Telluria group</taxon>
        <taxon>Massilia</taxon>
    </lineage>
</organism>
<evidence type="ECO:0000313" key="2">
    <source>
        <dbReference type="EMBL" id="MVW64532.1"/>
    </source>
</evidence>
<dbReference type="RefSeq" id="WP_160410956.1">
    <property type="nucleotide sequence ID" value="NZ_WSES01000019.1"/>
</dbReference>
<proteinExistence type="predicted"/>
<dbReference type="InterPro" id="IPR001387">
    <property type="entry name" value="Cro/C1-type_HTH"/>
</dbReference>
<dbReference type="InterPro" id="IPR006120">
    <property type="entry name" value="Resolvase_HTH_dom"/>
</dbReference>
<protein>
    <submittedName>
        <fullName evidence="2">HTH domain-containing protein</fullName>
    </submittedName>
</protein>
<dbReference type="Proteomes" id="UP000443353">
    <property type="component" value="Unassembled WGS sequence"/>
</dbReference>
<gene>
    <name evidence="2" type="ORF">GPY61_31930</name>
</gene>
<name>A0A7X3KBB8_9BURK</name>
<accession>A0A7X3KBB8</accession>
<dbReference type="PROSITE" id="PS50943">
    <property type="entry name" value="HTH_CROC1"/>
    <property type="match status" value="1"/>
</dbReference>
<evidence type="ECO:0000313" key="3">
    <source>
        <dbReference type="Proteomes" id="UP000443353"/>
    </source>
</evidence>
<reference evidence="2 3" key="1">
    <citation type="submission" date="2019-12" db="EMBL/GenBank/DDBJ databases">
        <authorList>
            <person name="Li C."/>
            <person name="Zhao J."/>
        </authorList>
    </citation>
    <scope>NUCLEOTIDE SEQUENCE [LARGE SCALE GENOMIC DNA]</scope>
    <source>
        <strain evidence="2 3">NEAU-DD11</strain>
    </source>
</reference>
<dbReference type="AlphaFoldDB" id="A0A7X3KBB8"/>
<dbReference type="Pfam" id="PF02796">
    <property type="entry name" value="HTH_7"/>
    <property type="match status" value="1"/>
</dbReference>
<feature type="domain" description="HTH cro/C1-type" evidence="1">
    <location>
        <begin position="401"/>
        <end position="427"/>
    </location>
</feature>
<comment type="caution">
    <text evidence="2">The sequence shown here is derived from an EMBL/GenBank/DDBJ whole genome shotgun (WGS) entry which is preliminary data.</text>
</comment>
<sequence>MAIASAQLSLDLSQPINHHEKLHRAAHGTVLYWEALKDDHRWTKIQPGDPVEKLIAGFSGGADTYLTVNEFYGWRHVRQLKSLRACYVDVDGTDNLDEALDALRTARLPVPSFVVFSGRGMHLYWILQPTPASAIPVWQRIQDTLVRALASIKADPAARDCVRVLRLVGTTNSKNGQEVRGVVLTDAVWTLHELADEVLGAREAKRGKVYDLAAAGARKGRSNKNKKWAGTIYGWWYLVYRDLVAISDYHWFGGVPPGYRDRVLFIMSVALSWYTHPDTLYDEILATAKSYTPSLEEREIAKTMAPVLKRAEMHAAGERLAYNGKLYDPRYNYSAEGLREYLADIIPAELHNQLRALAPAEVILQRKKERDAGRDRVAEGRYKQSRADYLQAAENKMVSARLLKAQGKTAKEIAEELGVSRMTVSRYLQEEV</sequence>